<dbReference type="CDD" id="cd00167">
    <property type="entry name" value="SANT"/>
    <property type="match status" value="1"/>
</dbReference>
<dbReference type="NCBIfam" id="TIGR01557">
    <property type="entry name" value="myb_SHAQKYF"/>
    <property type="match status" value="1"/>
</dbReference>
<evidence type="ECO:0000313" key="6">
    <source>
        <dbReference type="EMBL" id="OQS05134.1"/>
    </source>
</evidence>
<proteinExistence type="predicted"/>
<dbReference type="Gene3D" id="1.10.10.60">
    <property type="entry name" value="Homeodomain-like"/>
    <property type="match status" value="1"/>
</dbReference>
<dbReference type="PANTHER" id="PTHR12802:SF155">
    <property type="entry name" value="DEUBIQUITINASE MYSM1"/>
    <property type="match status" value="1"/>
</dbReference>
<dbReference type="InterPro" id="IPR006447">
    <property type="entry name" value="Myb_dom_plants"/>
</dbReference>
<dbReference type="PANTHER" id="PTHR12802">
    <property type="entry name" value="SWI/SNF COMPLEX-RELATED"/>
    <property type="match status" value="1"/>
</dbReference>
<reference evidence="6 7" key="1">
    <citation type="journal article" date="2014" name="Genome Biol. Evol.">
        <title>The secreted proteins of Achlya hypogyna and Thraustotheca clavata identify the ancestral oomycete secretome and reveal gene acquisitions by horizontal gene transfer.</title>
        <authorList>
            <person name="Misner I."/>
            <person name="Blouin N."/>
            <person name="Leonard G."/>
            <person name="Richards T.A."/>
            <person name="Lane C.E."/>
        </authorList>
    </citation>
    <scope>NUCLEOTIDE SEQUENCE [LARGE SCALE GENOMIC DNA]</scope>
    <source>
        <strain evidence="6 7">ATCC 34112</strain>
    </source>
</reference>
<evidence type="ECO:0000256" key="3">
    <source>
        <dbReference type="ARBA" id="ARBA00023242"/>
    </source>
</evidence>
<keyword evidence="2" id="KW-0804">Transcription</keyword>
<name>A0A1W0A4C8_9STRA</name>
<dbReference type="SUPFAM" id="SSF46689">
    <property type="entry name" value="Homeodomain-like"/>
    <property type="match status" value="1"/>
</dbReference>
<organism evidence="6 7">
    <name type="scientific">Thraustotheca clavata</name>
    <dbReference type="NCBI Taxonomy" id="74557"/>
    <lineage>
        <taxon>Eukaryota</taxon>
        <taxon>Sar</taxon>
        <taxon>Stramenopiles</taxon>
        <taxon>Oomycota</taxon>
        <taxon>Saprolegniomycetes</taxon>
        <taxon>Saprolegniales</taxon>
        <taxon>Achlyaceae</taxon>
        <taxon>Thraustotheca</taxon>
    </lineage>
</organism>
<gene>
    <name evidence="6" type="ORF">THRCLA_20712</name>
</gene>
<keyword evidence="7" id="KW-1185">Reference proteome</keyword>
<dbReference type="Pfam" id="PF00249">
    <property type="entry name" value="Myb_DNA-binding"/>
    <property type="match status" value="1"/>
</dbReference>
<dbReference type="AlphaFoldDB" id="A0A1W0A4C8"/>
<evidence type="ECO:0000259" key="5">
    <source>
        <dbReference type="PROSITE" id="PS51294"/>
    </source>
</evidence>
<dbReference type="OrthoDB" id="69594at2759"/>
<dbReference type="EMBL" id="JNBS01000500">
    <property type="protein sequence ID" value="OQS05134.1"/>
    <property type="molecule type" value="Genomic_DNA"/>
</dbReference>
<feature type="domain" description="Myb-like" evidence="4">
    <location>
        <begin position="24"/>
        <end position="69"/>
    </location>
</feature>
<dbReference type="Proteomes" id="UP000243217">
    <property type="component" value="Unassembled WGS sequence"/>
</dbReference>
<comment type="caution">
    <text evidence="6">The sequence shown here is derived from an EMBL/GenBank/DDBJ whole genome shotgun (WGS) entry which is preliminary data.</text>
</comment>
<accession>A0A1W0A4C8</accession>
<dbReference type="InterPro" id="IPR017930">
    <property type="entry name" value="Myb_dom"/>
</dbReference>
<keyword evidence="1" id="KW-0805">Transcription regulation</keyword>
<dbReference type="GO" id="GO:0003677">
    <property type="term" value="F:DNA binding"/>
    <property type="evidence" value="ECO:0007669"/>
    <property type="project" value="InterPro"/>
</dbReference>
<keyword evidence="3" id="KW-0539">Nucleus</keyword>
<evidence type="ECO:0000256" key="1">
    <source>
        <dbReference type="ARBA" id="ARBA00023015"/>
    </source>
</evidence>
<sequence>MKYFYPGAPSEVRKSQLCKPSVTGTWSVDEHKRFLIALRKYPHGPWKAIAAEVGTRTSRQAQTHAQKFRKKLIRKLRDPDDHKQNMLWLVEGELDQLLSEDTHSKSKDLEPTFNACLDFFWTQIVTES</sequence>
<dbReference type="PROSITE" id="PS51294">
    <property type="entry name" value="HTH_MYB"/>
    <property type="match status" value="1"/>
</dbReference>
<dbReference type="PROSITE" id="PS50090">
    <property type="entry name" value="MYB_LIKE"/>
    <property type="match status" value="1"/>
</dbReference>
<dbReference type="STRING" id="74557.A0A1W0A4C8"/>
<evidence type="ECO:0000313" key="7">
    <source>
        <dbReference type="Proteomes" id="UP000243217"/>
    </source>
</evidence>
<dbReference type="SMART" id="SM00717">
    <property type="entry name" value="SANT"/>
    <property type="match status" value="1"/>
</dbReference>
<feature type="domain" description="HTH myb-type" evidence="5">
    <location>
        <begin position="24"/>
        <end position="73"/>
    </location>
</feature>
<dbReference type="InterPro" id="IPR001005">
    <property type="entry name" value="SANT/Myb"/>
</dbReference>
<protein>
    <submittedName>
        <fullName evidence="6">Uncharacterized protein</fullName>
    </submittedName>
</protein>
<evidence type="ECO:0000256" key="2">
    <source>
        <dbReference type="ARBA" id="ARBA00023163"/>
    </source>
</evidence>
<evidence type="ECO:0000259" key="4">
    <source>
        <dbReference type="PROSITE" id="PS50090"/>
    </source>
</evidence>
<dbReference type="InterPro" id="IPR009057">
    <property type="entry name" value="Homeodomain-like_sf"/>
</dbReference>